<dbReference type="Proteomes" id="UP000052008">
    <property type="component" value="Unassembled WGS sequence"/>
</dbReference>
<reference evidence="1 2" key="1">
    <citation type="journal article" date="2015" name="Microbiome">
        <title>Genomic resolution of linkages in carbon, nitrogen, and sulfur cycling among widespread estuary sediment bacteria.</title>
        <authorList>
            <person name="Baker B.J."/>
            <person name="Lazar C.S."/>
            <person name="Teske A.P."/>
            <person name="Dick G.J."/>
        </authorList>
    </citation>
    <scope>NUCLEOTIDE SEQUENCE [LARGE SCALE GENOMIC DNA]</scope>
    <source>
        <strain evidence="1">DG_24</strain>
    </source>
</reference>
<dbReference type="AlphaFoldDB" id="A0A0S7WT57"/>
<evidence type="ECO:0000313" key="1">
    <source>
        <dbReference type="EMBL" id="KPJ53323.1"/>
    </source>
</evidence>
<dbReference type="EMBL" id="LIZS01000022">
    <property type="protein sequence ID" value="KPJ53323.1"/>
    <property type="molecule type" value="Genomic_DNA"/>
</dbReference>
<accession>A0A0S7WT57</accession>
<comment type="caution">
    <text evidence="1">The sequence shown here is derived from an EMBL/GenBank/DDBJ whole genome shotgun (WGS) entry which is preliminary data.</text>
</comment>
<protein>
    <submittedName>
        <fullName evidence="1">Uncharacterized protein</fullName>
    </submittedName>
</protein>
<proteinExistence type="predicted"/>
<evidence type="ECO:0000313" key="2">
    <source>
        <dbReference type="Proteomes" id="UP000052008"/>
    </source>
</evidence>
<sequence>MSVARGVMPTKFLSASRVVDFIVLGAATSARAVVSSLCVWERGDEWVEPFGWKGGRPGAPHRRRGESLAV</sequence>
<organism evidence="1 2">
    <name type="scientific">candidate division TA06 bacterium DG_24</name>
    <dbReference type="NCBI Taxonomy" id="1703770"/>
    <lineage>
        <taxon>Bacteria</taxon>
        <taxon>Bacteria division TA06</taxon>
    </lineage>
</organism>
<name>A0A0S7WT57_UNCT6</name>
<dbReference type="STRING" id="1703770.AMJ39_05065"/>
<gene>
    <name evidence="1" type="ORF">AMJ39_05065</name>
</gene>